<dbReference type="SUPFAM" id="SSF161098">
    <property type="entry name" value="MetI-like"/>
    <property type="match status" value="1"/>
</dbReference>
<dbReference type="GO" id="GO:0005886">
    <property type="term" value="C:plasma membrane"/>
    <property type="evidence" value="ECO:0007669"/>
    <property type="project" value="UniProtKB-SubCell"/>
</dbReference>
<evidence type="ECO:0000256" key="4">
    <source>
        <dbReference type="ARBA" id="ARBA00022692"/>
    </source>
</evidence>
<keyword evidence="10" id="KW-1185">Reference proteome</keyword>
<keyword evidence="3" id="KW-1003">Cell membrane</keyword>
<gene>
    <name evidence="9" type="ORF">GI584_19930</name>
</gene>
<dbReference type="Pfam" id="PF00528">
    <property type="entry name" value="BPD_transp_1"/>
    <property type="match status" value="1"/>
</dbReference>
<sequence>MSFIPQKRLSLGDYINYTLVTLISLMCLAPFLYVVSVSLTDPEVYVPFKFNIIPEKFSLDSYMYLLSTNSFLSALKNTIYITIVGTILNIVVTFTMAYGLSRKSLPGRTIILYAVVFTLVFNPGIVPNYLLVQGLGLINNHWSLILVALTNAWSLIIIKSFIEALPYELEEAARIDGCNDIGVFLRIIIPLSKPAIATFTLFFAVAHWNTYFNALIYLTDSSMWTLQVLIKTLVIDSGSNAIGQAGATGDQAALPQETIRMASIVLAILPILVVYPFLQKYFAKGVMLGSVKG</sequence>
<feature type="transmembrane region" description="Helical" evidence="7">
    <location>
        <begin position="110"/>
        <end position="130"/>
    </location>
</feature>
<protein>
    <submittedName>
        <fullName evidence="9">ABC transporter permease subunit</fullName>
    </submittedName>
</protein>
<evidence type="ECO:0000256" key="7">
    <source>
        <dbReference type="RuleBase" id="RU363032"/>
    </source>
</evidence>
<dbReference type="KEGG" id="grc:GI584_19930"/>
<feature type="transmembrane region" description="Helical" evidence="7">
    <location>
        <begin position="79"/>
        <end position="98"/>
    </location>
</feature>
<evidence type="ECO:0000256" key="1">
    <source>
        <dbReference type="ARBA" id="ARBA00004651"/>
    </source>
</evidence>
<evidence type="ECO:0000256" key="5">
    <source>
        <dbReference type="ARBA" id="ARBA00022989"/>
    </source>
</evidence>
<feature type="transmembrane region" description="Helical" evidence="7">
    <location>
        <begin position="14"/>
        <end position="35"/>
    </location>
</feature>
<dbReference type="PANTHER" id="PTHR43744">
    <property type="entry name" value="ABC TRANSPORTER PERMEASE PROTEIN MG189-RELATED-RELATED"/>
    <property type="match status" value="1"/>
</dbReference>
<feature type="transmembrane region" description="Helical" evidence="7">
    <location>
        <begin position="142"/>
        <end position="162"/>
    </location>
</feature>
<comment type="similarity">
    <text evidence="7">Belongs to the binding-protein-dependent transport system permease family.</text>
</comment>
<dbReference type="CDD" id="cd06261">
    <property type="entry name" value="TM_PBP2"/>
    <property type="match status" value="1"/>
</dbReference>
<keyword evidence="5 7" id="KW-1133">Transmembrane helix</keyword>
<evidence type="ECO:0000259" key="8">
    <source>
        <dbReference type="PROSITE" id="PS50928"/>
    </source>
</evidence>
<keyword evidence="2 7" id="KW-0813">Transport</keyword>
<feature type="transmembrane region" description="Helical" evidence="7">
    <location>
        <begin position="259"/>
        <end position="278"/>
    </location>
</feature>
<dbReference type="InterPro" id="IPR000515">
    <property type="entry name" value="MetI-like"/>
</dbReference>
<evidence type="ECO:0000256" key="2">
    <source>
        <dbReference type="ARBA" id="ARBA00022448"/>
    </source>
</evidence>
<evidence type="ECO:0000256" key="3">
    <source>
        <dbReference type="ARBA" id="ARBA00022475"/>
    </source>
</evidence>
<name>A0A5Q2TN81_9BACI</name>
<keyword evidence="4 7" id="KW-0812">Transmembrane</keyword>
<organism evidence="9 10">
    <name type="scientific">Gracilibacillus salitolerans</name>
    <dbReference type="NCBI Taxonomy" id="2663022"/>
    <lineage>
        <taxon>Bacteria</taxon>
        <taxon>Bacillati</taxon>
        <taxon>Bacillota</taxon>
        <taxon>Bacilli</taxon>
        <taxon>Bacillales</taxon>
        <taxon>Bacillaceae</taxon>
        <taxon>Gracilibacillus</taxon>
    </lineage>
</organism>
<dbReference type="GO" id="GO:0055085">
    <property type="term" value="P:transmembrane transport"/>
    <property type="evidence" value="ECO:0007669"/>
    <property type="project" value="InterPro"/>
</dbReference>
<proteinExistence type="inferred from homology"/>
<evidence type="ECO:0000313" key="10">
    <source>
        <dbReference type="Proteomes" id="UP000339690"/>
    </source>
</evidence>
<comment type="subcellular location">
    <subcellularLocation>
        <location evidence="1 7">Cell membrane</location>
        <topology evidence="1 7">Multi-pass membrane protein</topology>
    </subcellularLocation>
</comment>
<dbReference type="PROSITE" id="PS50928">
    <property type="entry name" value="ABC_TM1"/>
    <property type="match status" value="1"/>
</dbReference>
<accession>A0A5Q2TN81</accession>
<dbReference type="AlphaFoldDB" id="A0A5Q2TN81"/>
<dbReference type="Proteomes" id="UP000339690">
    <property type="component" value="Chromosome"/>
</dbReference>
<dbReference type="RefSeq" id="WP_153792350.1">
    <property type="nucleotide sequence ID" value="NZ_CP045915.1"/>
</dbReference>
<dbReference type="EMBL" id="CP045915">
    <property type="protein sequence ID" value="QGH36175.1"/>
    <property type="molecule type" value="Genomic_DNA"/>
</dbReference>
<dbReference type="PANTHER" id="PTHR43744:SF9">
    <property type="entry name" value="POLYGALACTURONAN_RHAMNOGALACTURONAN TRANSPORT SYSTEM PERMEASE PROTEIN YTCP"/>
    <property type="match status" value="1"/>
</dbReference>
<keyword evidence="6 7" id="KW-0472">Membrane</keyword>
<feature type="transmembrane region" description="Helical" evidence="7">
    <location>
        <begin position="183"/>
        <end position="208"/>
    </location>
</feature>
<evidence type="ECO:0000256" key="6">
    <source>
        <dbReference type="ARBA" id="ARBA00023136"/>
    </source>
</evidence>
<dbReference type="InterPro" id="IPR035906">
    <property type="entry name" value="MetI-like_sf"/>
</dbReference>
<dbReference type="Gene3D" id="1.10.3720.10">
    <property type="entry name" value="MetI-like"/>
    <property type="match status" value="1"/>
</dbReference>
<reference evidence="9 10" key="1">
    <citation type="submission" date="2019-11" db="EMBL/GenBank/DDBJ databases">
        <title>Gracilibacillus salitolerans sp. nov., a moderate halophile isolated from a saline soil in northwest China.</title>
        <authorList>
            <person name="Gan L."/>
        </authorList>
    </citation>
    <scope>NUCLEOTIDE SEQUENCE [LARGE SCALE GENOMIC DNA]</scope>
    <source>
        <strain evidence="9 10">SCU50</strain>
    </source>
</reference>
<feature type="domain" description="ABC transmembrane type-1" evidence="8">
    <location>
        <begin position="75"/>
        <end position="277"/>
    </location>
</feature>
<evidence type="ECO:0000313" key="9">
    <source>
        <dbReference type="EMBL" id="QGH36175.1"/>
    </source>
</evidence>